<evidence type="ECO:0000256" key="2">
    <source>
        <dbReference type="SAM" id="SignalP"/>
    </source>
</evidence>
<feature type="compositionally biased region" description="Acidic residues" evidence="1">
    <location>
        <begin position="697"/>
        <end position="713"/>
    </location>
</feature>
<feature type="region of interest" description="Disordered" evidence="1">
    <location>
        <begin position="65"/>
        <end position="116"/>
    </location>
</feature>
<feature type="compositionally biased region" description="Basic and acidic residues" evidence="1">
    <location>
        <begin position="661"/>
        <end position="676"/>
    </location>
</feature>
<accession>A0A4U6XGT8</accession>
<feature type="compositionally biased region" description="Basic and acidic residues" evidence="1">
    <location>
        <begin position="719"/>
        <end position="729"/>
    </location>
</feature>
<dbReference type="AlphaFoldDB" id="A0A4U6XGT8"/>
<feature type="chain" id="PRO_5020870052" evidence="2">
    <location>
        <begin position="22"/>
        <end position="1052"/>
    </location>
</feature>
<protein>
    <submittedName>
        <fullName evidence="3">Uncharacterized protein</fullName>
    </submittedName>
</protein>
<keyword evidence="4" id="KW-1185">Reference proteome</keyword>
<evidence type="ECO:0000313" key="3">
    <source>
        <dbReference type="EMBL" id="TKW54492.1"/>
    </source>
</evidence>
<evidence type="ECO:0000313" key="4">
    <source>
        <dbReference type="Proteomes" id="UP000310108"/>
    </source>
</evidence>
<feature type="region of interest" description="Disordered" evidence="1">
    <location>
        <begin position="902"/>
        <end position="934"/>
    </location>
</feature>
<feature type="signal peptide" evidence="2">
    <location>
        <begin position="1"/>
        <end position="21"/>
    </location>
</feature>
<organism evidence="3 4">
    <name type="scientific">Colletotrichum tanaceti</name>
    <dbReference type="NCBI Taxonomy" id="1306861"/>
    <lineage>
        <taxon>Eukaryota</taxon>
        <taxon>Fungi</taxon>
        <taxon>Dikarya</taxon>
        <taxon>Ascomycota</taxon>
        <taxon>Pezizomycotina</taxon>
        <taxon>Sordariomycetes</taxon>
        <taxon>Hypocreomycetidae</taxon>
        <taxon>Glomerellales</taxon>
        <taxon>Glomerellaceae</taxon>
        <taxon>Colletotrichum</taxon>
        <taxon>Colletotrichum destructivum species complex</taxon>
    </lineage>
</organism>
<sequence>MQLSVAALLAHVLLVRDGAAAERGGRLELDAANGVVVAKDAVLEVGDAAVLLVRGAAEVDALGPLPGLDAREEEHGADEDDAPLPGDGRVLEDGRVEHGDVDEGEDGDEADDDGEEEQLVAPRYLVLLGCMRKKDRRMLTISQARKRANHVRLAKHVARARNTVSHWGEYVLLQLFPKSPLPQPNMTSTNEARQRAAVQRPYTSMSSISSQVKTPTFICFGEHGEAALVLEDQTDEERAGLGDVAGQDVQHELLDVVKHAAALLDGVEDRGEVVVGEDYVRGLLGHVGAALSHGDADIGALQTGGVVDAVARHGHEAPAPVQGLDHAHLCLGGAAGDDQGQVGELVNVVVRELVKVVGGHDHGLCHVGRDVVHARRQDAHLERDGPRRLRVVAGEHVHADAGLVELLDRRPGPGPRRVVEADEPAERDVLFVQLAVQVLVAVDDANVVLAGKGQHAQSQTGESLHVGQDILLNVLGELDNLVAHLDRGAGRDDALDGALCEEPRLVASSSSLGLGLRVLKDDRHLLDVRVKGELGNLLPAVALSREPETVPVEARGKDLDGDLGRVAARVPLAVRLVDVGQVGERRHVEVVGEHAARLDAVLGLRVGEGLAVPLLGAEVNVLGLVDAVAEIPDGGVERLGFQALQLADNDVALDHTLGTRGHGDGQDDDQGGRDHGQAGGDGVDDDLLGRVELVGAQDDDGADDGDAKEEDGELGQLPLERRSHIHSEEASDGVGQGQRPRLEVPADAGGAVLLALDVAAARVLAPEGGGDLSDLGVHARGEDDAASAALGDGRGAVGHVETVAGPRLVVKGQGGLLADGKRLARQQGLVGLEVDGLEDADVGGDGVARLELDHVAGDDLDRRDGHVSALTHRLGGGGAEGSKGVHGLCGLELLVETDGDVEQDDTCHDTSFDPRSNAKGSTHGENENLSIRHGREKEQTYQGHGVGDLSDKDLEGLDARLFAELVTAILVKASLCVVRSQAVVRVSPELLDDLLDSQGVGRTGDGPVGLARDVVGHGLGLGVFLSHDARLLVGTTSGRGRDSLFLNFNGDV</sequence>
<feature type="compositionally biased region" description="Basic and acidic residues" evidence="1">
    <location>
        <begin position="89"/>
        <end position="101"/>
    </location>
</feature>
<feature type="region of interest" description="Disordered" evidence="1">
    <location>
        <begin position="655"/>
        <end position="742"/>
    </location>
</feature>
<keyword evidence="2" id="KW-0732">Signal</keyword>
<feature type="compositionally biased region" description="Acidic residues" evidence="1">
    <location>
        <begin position="102"/>
        <end position="116"/>
    </location>
</feature>
<name>A0A4U6XGT8_9PEZI</name>
<dbReference type="Proteomes" id="UP000310108">
    <property type="component" value="Unassembled WGS sequence"/>
</dbReference>
<gene>
    <name evidence="3" type="ORF">CTA1_5030</name>
</gene>
<comment type="caution">
    <text evidence="3">The sequence shown here is derived from an EMBL/GenBank/DDBJ whole genome shotgun (WGS) entry which is preliminary data.</text>
</comment>
<reference evidence="3 4" key="1">
    <citation type="journal article" date="2019" name="PLoS ONE">
        <title>Comparative genome analysis indicates high evolutionary potential of pathogenicity genes in Colletotrichum tanaceti.</title>
        <authorList>
            <person name="Lelwala R.V."/>
            <person name="Korhonen P.K."/>
            <person name="Young N.D."/>
            <person name="Scott J.B."/>
            <person name="Ades P.A."/>
            <person name="Gasser R.B."/>
            <person name="Taylor P.W.J."/>
        </authorList>
    </citation>
    <scope>NUCLEOTIDE SEQUENCE [LARGE SCALE GENOMIC DNA]</scope>
    <source>
        <strain evidence="3">BRIP57314</strain>
    </source>
</reference>
<proteinExistence type="predicted"/>
<dbReference type="EMBL" id="PJEX01000135">
    <property type="protein sequence ID" value="TKW54492.1"/>
    <property type="molecule type" value="Genomic_DNA"/>
</dbReference>
<dbReference type="AntiFam" id="ANF00085">
    <property type="entry name" value="Shadow ORF (opposite pacL)"/>
</dbReference>
<evidence type="ECO:0000256" key="1">
    <source>
        <dbReference type="SAM" id="MobiDB-lite"/>
    </source>
</evidence>